<dbReference type="InterPro" id="IPR001763">
    <property type="entry name" value="Rhodanese-like_dom"/>
</dbReference>
<reference evidence="3" key="1">
    <citation type="submission" date="2017-12" db="EMBL/GenBank/DDBJ databases">
        <title>Draft genome sequence of Telmatospirillum siberiense 26-4b1T, an acidotolerant peatland alphaproteobacterium potentially involved in sulfur cycling.</title>
        <authorList>
            <person name="Hausmann B."/>
            <person name="Pjevac P."/>
            <person name="Schreck K."/>
            <person name="Herbold C.W."/>
            <person name="Daims H."/>
            <person name="Wagner M."/>
            <person name="Pester M."/>
            <person name="Loy A."/>
        </authorList>
    </citation>
    <scope>NUCLEOTIDE SEQUENCE [LARGE SCALE GENOMIC DNA]</scope>
    <source>
        <strain evidence="3">26-4b1</strain>
    </source>
</reference>
<feature type="domain" description="Rhodanese" evidence="1">
    <location>
        <begin position="26"/>
        <end position="116"/>
    </location>
</feature>
<evidence type="ECO:0000259" key="1">
    <source>
        <dbReference type="PROSITE" id="PS50206"/>
    </source>
</evidence>
<evidence type="ECO:0000313" key="3">
    <source>
        <dbReference type="Proteomes" id="UP000233293"/>
    </source>
</evidence>
<evidence type="ECO:0000313" key="2">
    <source>
        <dbReference type="EMBL" id="PKU26535.1"/>
    </source>
</evidence>
<feature type="domain" description="Rhodanese" evidence="1">
    <location>
        <begin position="292"/>
        <end position="375"/>
    </location>
</feature>
<dbReference type="PANTHER" id="PTHR43031">
    <property type="entry name" value="FAD-DEPENDENT OXIDOREDUCTASE"/>
    <property type="match status" value="1"/>
</dbReference>
<organism evidence="2 3">
    <name type="scientific">Telmatospirillum siberiense</name>
    <dbReference type="NCBI Taxonomy" id="382514"/>
    <lineage>
        <taxon>Bacteria</taxon>
        <taxon>Pseudomonadati</taxon>
        <taxon>Pseudomonadota</taxon>
        <taxon>Alphaproteobacteria</taxon>
        <taxon>Rhodospirillales</taxon>
        <taxon>Rhodospirillaceae</taxon>
        <taxon>Telmatospirillum</taxon>
    </lineage>
</organism>
<feature type="domain" description="Rhodanese" evidence="1">
    <location>
        <begin position="395"/>
        <end position="480"/>
    </location>
</feature>
<protein>
    <submittedName>
        <fullName evidence="2">Sulfurtransferase</fullName>
    </submittedName>
</protein>
<gene>
    <name evidence="2" type="ORF">CWS72_01445</name>
</gene>
<proteinExistence type="predicted"/>
<sequence>MNTGFESAAPGPRLIDPGTLKNWLDDDGEIALFDVREHGLYGAGHLFFAVPLPYSRLELDIPRLAPRPGVRVVLYGDDDDLPVRAARQLDKLGYRNTVVLKGGAPAWEAAGFGLFAGVNVPSKAFGELVEQTFHTPHVSADELSEWMTRGEKLIVLDGRPFEEYGKMNIPGGICCPNGELAYRLGELVDDPDRRIVINCAGRTRSILGAQTLVNLGIPNPVYALENGTQGWMLADLPLEHGSRRRWPDGVPSRGLSEARKAAGDFAFRHQVPILTAAAVIAWLADDAWTTFLFDVRTAQEFQAGTLAGARHAPGGQLIQATDQFVGVRRARIVLFDDEMIRAPVVAAWLRLQGHDATVLEGGLHGGLDLAKPEDGSKSEPPGHSLDLPLAALSSATPPPVLVDVRPSRDYRQGHARGALWSIRPRLAKQFAGERRTVVVIGDDPALAHLAARELLDAGISARTLGGGYAAWIAAGLPVEATPAEPPDSERIDFLFFTHDRHEGNKAAARQYLAWELGLLERLDRQELASFRLKRNAASPGSPVKVSAE</sequence>
<dbReference type="SUPFAM" id="SSF52821">
    <property type="entry name" value="Rhodanese/Cell cycle control phosphatase"/>
    <property type="match status" value="4"/>
</dbReference>
<dbReference type="OrthoDB" id="9789585at2"/>
<dbReference type="EMBL" id="PIUM01000001">
    <property type="protein sequence ID" value="PKU26535.1"/>
    <property type="molecule type" value="Genomic_DNA"/>
</dbReference>
<comment type="caution">
    <text evidence="2">The sequence shown here is derived from an EMBL/GenBank/DDBJ whole genome shotgun (WGS) entry which is preliminary data.</text>
</comment>
<dbReference type="InterPro" id="IPR036873">
    <property type="entry name" value="Rhodanese-like_dom_sf"/>
</dbReference>
<keyword evidence="2" id="KW-0808">Transferase</keyword>
<dbReference type="PROSITE" id="PS50206">
    <property type="entry name" value="RHODANESE_3"/>
    <property type="match status" value="4"/>
</dbReference>
<dbReference type="Pfam" id="PF00581">
    <property type="entry name" value="Rhodanese"/>
    <property type="match status" value="4"/>
</dbReference>
<keyword evidence="3" id="KW-1185">Reference proteome</keyword>
<dbReference type="AlphaFoldDB" id="A0A2N3Q1K9"/>
<dbReference type="SMART" id="SM00450">
    <property type="entry name" value="RHOD"/>
    <property type="match status" value="4"/>
</dbReference>
<dbReference type="RefSeq" id="WP_101248767.1">
    <property type="nucleotide sequence ID" value="NZ_PIUM01000001.1"/>
</dbReference>
<dbReference type="GO" id="GO:0016740">
    <property type="term" value="F:transferase activity"/>
    <property type="evidence" value="ECO:0007669"/>
    <property type="project" value="UniProtKB-KW"/>
</dbReference>
<dbReference type="Proteomes" id="UP000233293">
    <property type="component" value="Unassembled WGS sequence"/>
</dbReference>
<name>A0A2N3Q1K9_9PROT</name>
<accession>A0A2N3Q1K9</accession>
<dbReference type="Gene3D" id="3.40.250.10">
    <property type="entry name" value="Rhodanese-like domain"/>
    <property type="match status" value="4"/>
</dbReference>
<feature type="domain" description="Rhodanese" evidence="1">
    <location>
        <begin position="149"/>
        <end position="240"/>
    </location>
</feature>
<dbReference type="PANTHER" id="PTHR43031:SF1">
    <property type="entry name" value="PYRIDINE NUCLEOTIDE-DISULPHIDE OXIDOREDUCTASE"/>
    <property type="match status" value="1"/>
</dbReference>
<dbReference type="InterPro" id="IPR050229">
    <property type="entry name" value="GlpE_sulfurtransferase"/>
</dbReference>